<comment type="subcellular location">
    <subcellularLocation>
        <location evidence="1">Cell outer membrane</location>
        <topology evidence="1">Multi-pass membrane protein</topology>
    </subcellularLocation>
</comment>
<dbReference type="Gene3D" id="2.170.130.10">
    <property type="entry name" value="TonB-dependent receptor, plug domain"/>
    <property type="match status" value="1"/>
</dbReference>
<dbReference type="InterPro" id="IPR012910">
    <property type="entry name" value="Plug_dom"/>
</dbReference>
<evidence type="ECO:0000256" key="1">
    <source>
        <dbReference type="PROSITE-ProRule" id="PRU01360"/>
    </source>
</evidence>
<sequence length="925" mass="103557">MKKKIWIITLLVFGGVCGHAQETDKVKTVNIAGIDQDVKESTASISLISGENLTKRSAKNVTNSLFGYGLGLTALQNSGSYSSQEPTLYIRGLQTLSSSTPLMLVDGIERDITLVTSEEVESVQILKDAAAVALYGYKGANGVINIITKRGKYNTKEIKFTFDHLINWEVRRPEFANAYTYASAINEAYANDGIRKPRYHEYEMNAFKTGAYPQYYPNVNWVDEVFKDAAATNIANMSLRGGGSKFRYFAMFNWVTDNGFIANAKANDGYSTQNKSSKANLRTNLDIDLTPSTKMTLNLLGTLAETNKPGDSADLWSMIYSLPATAFPVKTENGLWGGNTTWDGTKNPVAQSQAAAYTKGHNRSLYADMTLKQDLSSILPGLGAGFMLAYDNWASYVENHSKTYRYGSDNVQWKSGKPVFVSQYTAGTESEMNTGSELSAWKRNFNMALAVDYKFENEIHSVYTQLKWNHEYRNINGVNNTWFRENFTSYTHYGFKGRYYADLSMAVSSSNKLAPGHKWAFSPTLSLAWAISKEKFMEGVEFVDFLKLRASVGIINIDNIPEEAYWQEIYTGGSLYNFNSSYSSSLGSWKLSKLAAENSTHEKAYKYNAGIDATLFGGLNLTLEGYYQRRSDIWVATKGKYSSVIGFDAPYENGGIVDSWGMEIGANYLKTIGNVTFNVGGNFTLAKNKIVEQYEAPQLYDNLVTTGGSLNQLMGLQAIGLFKDQKDIDESPRQTFSTVKPGDIKYRDVNGDKKIDANDKTAIGYSTVAPEIYYSFNVGAEWKGLGFNALFQGTGHYSAMLNTQSVYWPLVNNTTISQHYYENRWTPETPDAKYPRLTSQSNNNNFQNNTLWLADRSFLKLRNVEIYYKLPDNWMKRTKIMNNARIYVRGNDLLCFDHIKIADPESYGVKNPLTRSVVAGLTIGF</sequence>
<keyword evidence="1" id="KW-1134">Transmembrane beta strand</keyword>
<dbReference type="GO" id="GO:0009279">
    <property type="term" value="C:cell outer membrane"/>
    <property type="evidence" value="ECO:0007669"/>
    <property type="project" value="UniProtKB-SubCell"/>
</dbReference>
<dbReference type="SUPFAM" id="SSF56935">
    <property type="entry name" value="Porins"/>
    <property type="match status" value="1"/>
</dbReference>
<feature type="domain" description="TonB-dependent receptor plug" evidence="2">
    <location>
        <begin position="38"/>
        <end position="143"/>
    </location>
</feature>
<dbReference type="RefSeq" id="WP_117512469.1">
    <property type="nucleotide sequence ID" value="NZ_CP176640.1"/>
</dbReference>
<keyword evidence="1" id="KW-0472">Membrane</keyword>
<dbReference type="InterPro" id="IPR037066">
    <property type="entry name" value="Plug_dom_sf"/>
</dbReference>
<keyword evidence="1" id="KW-0812">Transmembrane</keyword>
<dbReference type="InterPro" id="IPR023996">
    <property type="entry name" value="TonB-dep_OMP_SusC/RagA"/>
</dbReference>
<comment type="caution">
    <text evidence="3">The sequence shown here is derived from an EMBL/GenBank/DDBJ whole genome shotgun (WGS) entry which is preliminary data.</text>
</comment>
<proteinExistence type="inferred from homology"/>
<name>A0A413EVC1_BACOV</name>
<protein>
    <submittedName>
        <fullName evidence="3">SusC/RagA family TonB-linked outer membrane protein</fullName>
    </submittedName>
</protein>
<dbReference type="NCBIfam" id="TIGR04057">
    <property type="entry name" value="SusC_RagA_signa"/>
    <property type="match status" value="1"/>
</dbReference>
<dbReference type="InterPro" id="IPR039426">
    <property type="entry name" value="TonB-dep_rcpt-like"/>
</dbReference>
<organism evidence="3 4">
    <name type="scientific">Bacteroides ovatus</name>
    <dbReference type="NCBI Taxonomy" id="28116"/>
    <lineage>
        <taxon>Bacteria</taxon>
        <taxon>Pseudomonadati</taxon>
        <taxon>Bacteroidota</taxon>
        <taxon>Bacteroidia</taxon>
        <taxon>Bacteroidales</taxon>
        <taxon>Bacteroidaceae</taxon>
        <taxon>Bacteroides</taxon>
    </lineage>
</organism>
<accession>A0A413EVC1</accession>
<dbReference type="Pfam" id="PF07715">
    <property type="entry name" value="Plug"/>
    <property type="match status" value="1"/>
</dbReference>
<evidence type="ECO:0000313" key="4">
    <source>
        <dbReference type="Proteomes" id="UP000286031"/>
    </source>
</evidence>
<reference evidence="3 4" key="1">
    <citation type="submission" date="2018-08" db="EMBL/GenBank/DDBJ databases">
        <title>A genome reference for cultivated species of the human gut microbiota.</title>
        <authorList>
            <person name="Zou Y."/>
            <person name="Xue W."/>
            <person name="Luo G."/>
        </authorList>
    </citation>
    <scope>NUCLEOTIDE SEQUENCE [LARGE SCALE GENOMIC DNA]</scope>
    <source>
        <strain evidence="3 4">AF04-46</strain>
    </source>
</reference>
<gene>
    <name evidence="3" type="ORF">DWV35_06380</name>
</gene>
<dbReference type="NCBIfam" id="TIGR04056">
    <property type="entry name" value="OMP_RagA_SusC"/>
    <property type="match status" value="1"/>
</dbReference>
<keyword evidence="1" id="KW-0998">Cell outer membrane</keyword>
<comment type="similarity">
    <text evidence="1">Belongs to the TonB-dependent receptor family.</text>
</comment>
<dbReference type="InterPro" id="IPR023997">
    <property type="entry name" value="TonB-dep_OMP_SusC/RagA_CS"/>
</dbReference>
<dbReference type="Proteomes" id="UP000286031">
    <property type="component" value="Unassembled WGS sequence"/>
</dbReference>
<dbReference type="EMBL" id="QSBI01000005">
    <property type="protein sequence ID" value="RGX11724.1"/>
    <property type="molecule type" value="Genomic_DNA"/>
</dbReference>
<evidence type="ECO:0000313" key="3">
    <source>
        <dbReference type="EMBL" id="RGX11724.1"/>
    </source>
</evidence>
<dbReference type="PROSITE" id="PS52016">
    <property type="entry name" value="TONB_DEPENDENT_REC_3"/>
    <property type="match status" value="1"/>
</dbReference>
<keyword evidence="1" id="KW-0813">Transport</keyword>
<dbReference type="AlphaFoldDB" id="A0A413EVC1"/>
<evidence type="ECO:0000259" key="2">
    <source>
        <dbReference type="Pfam" id="PF07715"/>
    </source>
</evidence>